<dbReference type="PANTHER" id="PTHR31435:SF10">
    <property type="entry name" value="BSR4717 PROTEIN"/>
    <property type="match status" value="1"/>
</dbReference>
<name>A0ABQ6K4T9_9MICO</name>
<evidence type="ECO:0000313" key="2">
    <source>
        <dbReference type="EMBL" id="GMA94987.1"/>
    </source>
</evidence>
<dbReference type="CDD" id="cd04301">
    <property type="entry name" value="NAT_SF"/>
    <property type="match status" value="1"/>
</dbReference>
<proteinExistence type="predicted"/>
<dbReference type="PROSITE" id="PS51729">
    <property type="entry name" value="GNAT_YJDJ"/>
    <property type="match status" value="1"/>
</dbReference>
<evidence type="ECO:0000259" key="1">
    <source>
        <dbReference type="PROSITE" id="PS51729"/>
    </source>
</evidence>
<dbReference type="InterPro" id="IPR016181">
    <property type="entry name" value="Acyl_CoA_acyltransferase"/>
</dbReference>
<keyword evidence="3" id="KW-1185">Reference proteome</keyword>
<accession>A0ABQ6K4T9</accession>
<dbReference type="Pfam" id="PF14542">
    <property type="entry name" value="Acetyltransf_CG"/>
    <property type="match status" value="1"/>
</dbReference>
<dbReference type="SUPFAM" id="SSF55729">
    <property type="entry name" value="Acyl-CoA N-acyltransferases (Nat)"/>
    <property type="match status" value="1"/>
</dbReference>
<gene>
    <name evidence="2" type="ORF">GCM10025881_18110</name>
</gene>
<dbReference type="Proteomes" id="UP001157034">
    <property type="component" value="Unassembled WGS sequence"/>
</dbReference>
<dbReference type="PANTHER" id="PTHR31435">
    <property type="entry name" value="PROTEIN NATD1"/>
    <property type="match status" value="1"/>
</dbReference>
<protein>
    <submittedName>
        <fullName evidence="2">N-acetyltransferase</fullName>
    </submittedName>
</protein>
<sequence>MTDTVVHDEAHDRYVLERDGAEIGTSIYELGDGMIRVLHTEVDESLQEHGLGSALVKGMLDDIRSHSDRRLVPVCPFVRGYLARHAEYRDLMSR</sequence>
<evidence type="ECO:0000313" key="3">
    <source>
        <dbReference type="Proteomes" id="UP001157034"/>
    </source>
</evidence>
<feature type="domain" description="N-acetyltransferase" evidence="1">
    <location>
        <begin position="6"/>
        <end position="93"/>
    </location>
</feature>
<dbReference type="RefSeq" id="WP_284253845.1">
    <property type="nucleotide sequence ID" value="NZ_BAAAQO010000002.1"/>
</dbReference>
<dbReference type="InterPro" id="IPR031165">
    <property type="entry name" value="GNAT_YJDJ"/>
</dbReference>
<comment type="caution">
    <text evidence="2">The sequence shown here is derived from an EMBL/GenBank/DDBJ whole genome shotgun (WGS) entry which is preliminary data.</text>
</comment>
<dbReference type="Gene3D" id="3.40.630.30">
    <property type="match status" value="1"/>
</dbReference>
<reference evidence="3" key="1">
    <citation type="journal article" date="2019" name="Int. J. Syst. Evol. Microbiol.">
        <title>The Global Catalogue of Microorganisms (GCM) 10K type strain sequencing project: providing services to taxonomists for standard genome sequencing and annotation.</title>
        <authorList>
            <consortium name="The Broad Institute Genomics Platform"/>
            <consortium name="The Broad Institute Genome Sequencing Center for Infectious Disease"/>
            <person name="Wu L."/>
            <person name="Ma J."/>
        </authorList>
    </citation>
    <scope>NUCLEOTIDE SEQUENCE [LARGE SCALE GENOMIC DNA]</scope>
    <source>
        <strain evidence="3">NBRC 108894</strain>
    </source>
</reference>
<dbReference type="EMBL" id="BSVB01000001">
    <property type="protein sequence ID" value="GMA94987.1"/>
    <property type="molecule type" value="Genomic_DNA"/>
</dbReference>
<dbReference type="InterPro" id="IPR045057">
    <property type="entry name" value="Gcn5-rel_NAT"/>
</dbReference>
<organism evidence="2 3">
    <name type="scientific">Pseudolysinimonas kribbensis</name>
    <dbReference type="NCBI Taxonomy" id="433641"/>
    <lineage>
        <taxon>Bacteria</taxon>
        <taxon>Bacillati</taxon>
        <taxon>Actinomycetota</taxon>
        <taxon>Actinomycetes</taxon>
        <taxon>Micrococcales</taxon>
        <taxon>Microbacteriaceae</taxon>
        <taxon>Pseudolysinimonas</taxon>
    </lineage>
</organism>